<reference evidence="2 3" key="1">
    <citation type="submission" date="2020-08" db="EMBL/GenBank/DDBJ databases">
        <title>Genomic Encyclopedia of Type Strains, Phase III (KMG-III): the genomes of soil and plant-associated and newly described type strains.</title>
        <authorList>
            <person name="Whitman W."/>
        </authorList>
    </citation>
    <scope>NUCLEOTIDE SEQUENCE [LARGE SCALE GENOMIC DNA]</scope>
    <source>
        <strain evidence="2 3">CECT 3302</strain>
    </source>
</reference>
<protein>
    <submittedName>
        <fullName evidence="2">Transcriptional regulator with XRE-family HTH domain</fullName>
    </submittedName>
</protein>
<name>A0A7W5A565_9ACTN</name>
<dbReference type="RefSeq" id="WP_229788846.1">
    <property type="nucleotide sequence ID" value="NZ_BMQT01000009.1"/>
</dbReference>
<dbReference type="SMART" id="SM00530">
    <property type="entry name" value="HTH_XRE"/>
    <property type="match status" value="1"/>
</dbReference>
<dbReference type="EMBL" id="JACHXG010000005">
    <property type="protein sequence ID" value="MBB3089887.1"/>
    <property type="molecule type" value="Genomic_DNA"/>
</dbReference>
<evidence type="ECO:0000259" key="1">
    <source>
        <dbReference type="PROSITE" id="PS50943"/>
    </source>
</evidence>
<dbReference type="Gene3D" id="1.10.260.40">
    <property type="entry name" value="lambda repressor-like DNA-binding domains"/>
    <property type="match status" value="1"/>
</dbReference>
<evidence type="ECO:0000313" key="3">
    <source>
        <dbReference type="Proteomes" id="UP000577707"/>
    </source>
</evidence>
<proteinExistence type="predicted"/>
<organism evidence="2 3">
    <name type="scientific">Nocardioides albus</name>
    <dbReference type="NCBI Taxonomy" id="1841"/>
    <lineage>
        <taxon>Bacteria</taxon>
        <taxon>Bacillati</taxon>
        <taxon>Actinomycetota</taxon>
        <taxon>Actinomycetes</taxon>
        <taxon>Propionibacteriales</taxon>
        <taxon>Nocardioidaceae</taxon>
        <taxon>Nocardioides</taxon>
    </lineage>
</organism>
<dbReference type="SUPFAM" id="SSF47413">
    <property type="entry name" value="lambda repressor-like DNA-binding domains"/>
    <property type="match status" value="1"/>
</dbReference>
<dbReference type="GO" id="GO:0003677">
    <property type="term" value="F:DNA binding"/>
    <property type="evidence" value="ECO:0007669"/>
    <property type="project" value="InterPro"/>
</dbReference>
<dbReference type="CDD" id="cd00093">
    <property type="entry name" value="HTH_XRE"/>
    <property type="match status" value="1"/>
</dbReference>
<dbReference type="Pfam" id="PF01381">
    <property type="entry name" value="HTH_3"/>
    <property type="match status" value="1"/>
</dbReference>
<dbReference type="Proteomes" id="UP000577707">
    <property type="component" value="Unassembled WGS sequence"/>
</dbReference>
<accession>A0A7W5A565</accession>
<feature type="domain" description="HTH cro/C1-type" evidence="1">
    <location>
        <begin position="21"/>
        <end position="74"/>
    </location>
</feature>
<sequence>MPKRPLSAKSRRTARALGDYVSTFRRLQGLTAEQVADRAGITRNTLRKLEQGDASVGLDVFLEVCRVLGVLDFVTEGMNPYETALGQSLVEQNLALPKRVRR</sequence>
<keyword evidence="3" id="KW-1185">Reference proteome</keyword>
<evidence type="ECO:0000313" key="2">
    <source>
        <dbReference type="EMBL" id="MBB3089887.1"/>
    </source>
</evidence>
<dbReference type="InterPro" id="IPR001387">
    <property type="entry name" value="Cro/C1-type_HTH"/>
</dbReference>
<gene>
    <name evidence="2" type="ORF">FHS12_002836</name>
</gene>
<dbReference type="InterPro" id="IPR010982">
    <property type="entry name" value="Lambda_DNA-bd_dom_sf"/>
</dbReference>
<dbReference type="PROSITE" id="PS50943">
    <property type="entry name" value="HTH_CROC1"/>
    <property type="match status" value="1"/>
</dbReference>
<comment type="caution">
    <text evidence="2">The sequence shown here is derived from an EMBL/GenBank/DDBJ whole genome shotgun (WGS) entry which is preliminary data.</text>
</comment>
<dbReference type="AlphaFoldDB" id="A0A7W5A565"/>